<feature type="region of interest" description="Disordered" evidence="14">
    <location>
        <begin position="412"/>
        <end position="437"/>
    </location>
</feature>
<dbReference type="InterPro" id="IPR040706">
    <property type="entry name" value="Zf-MYST"/>
</dbReference>
<organism evidence="16">
    <name type="scientific">Dichomitus squalens</name>
    <dbReference type="NCBI Taxonomy" id="114155"/>
    <lineage>
        <taxon>Eukaryota</taxon>
        <taxon>Fungi</taxon>
        <taxon>Dikarya</taxon>
        <taxon>Basidiomycota</taxon>
        <taxon>Agaricomycotina</taxon>
        <taxon>Agaricomycetes</taxon>
        <taxon>Polyporales</taxon>
        <taxon>Polyporaceae</taxon>
        <taxon>Dichomitus</taxon>
    </lineage>
</organism>
<reference evidence="16" key="1">
    <citation type="submission" date="2019-01" db="EMBL/GenBank/DDBJ databases">
        <title>Draft genome sequences of three monokaryotic isolates of the white-rot basidiomycete fungus Dichomitus squalens.</title>
        <authorList>
            <consortium name="DOE Joint Genome Institute"/>
            <person name="Lopez S.C."/>
            <person name="Andreopoulos B."/>
            <person name="Pangilinan J."/>
            <person name="Lipzen A."/>
            <person name="Riley R."/>
            <person name="Ahrendt S."/>
            <person name="Ng V."/>
            <person name="Barry K."/>
            <person name="Daum C."/>
            <person name="Grigoriev I.V."/>
            <person name="Hilden K.S."/>
            <person name="Makela M.R."/>
            <person name="de Vries R.P."/>
        </authorList>
    </citation>
    <scope>NUCLEOTIDE SEQUENCE [LARGE SCALE GENOMIC DNA]</scope>
    <source>
        <strain evidence="16">OM18370.1</strain>
    </source>
</reference>
<feature type="region of interest" description="Disordered" evidence="14">
    <location>
        <begin position="61"/>
        <end position="119"/>
    </location>
</feature>
<accession>A0A4Q9MWY2</accession>
<dbReference type="PROSITE" id="PS51726">
    <property type="entry name" value="MYST_HAT"/>
    <property type="match status" value="1"/>
</dbReference>
<evidence type="ECO:0000256" key="11">
    <source>
        <dbReference type="ARBA" id="ARBA00023242"/>
    </source>
</evidence>
<dbReference type="Gene3D" id="3.30.60.60">
    <property type="entry name" value="N-acetyl transferase-like"/>
    <property type="match status" value="1"/>
</dbReference>
<proteinExistence type="inferred from homology"/>
<dbReference type="InterPro" id="IPR016181">
    <property type="entry name" value="Acyl_CoA_acyltransferase"/>
</dbReference>
<dbReference type="InterPro" id="IPR016197">
    <property type="entry name" value="Chromo-like_dom_sf"/>
</dbReference>
<evidence type="ECO:0000256" key="8">
    <source>
        <dbReference type="ARBA" id="ARBA00022990"/>
    </source>
</evidence>
<evidence type="ECO:0000256" key="5">
    <source>
        <dbReference type="ARBA" id="ARBA00022723"/>
    </source>
</evidence>
<keyword evidence="7" id="KW-0862">Zinc</keyword>
<evidence type="ECO:0000256" key="12">
    <source>
        <dbReference type="ARBA" id="ARBA00023315"/>
    </source>
</evidence>
<dbReference type="Gene3D" id="2.30.30.140">
    <property type="match status" value="1"/>
</dbReference>
<keyword evidence="5" id="KW-0479">Metal-binding</keyword>
<keyword evidence="6" id="KW-0863">Zinc-finger</keyword>
<evidence type="ECO:0000256" key="10">
    <source>
        <dbReference type="ARBA" id="ARBA00023163"/>
    </source>
</evidence>
<feature type="region of interest" description="Disordered" evidence="14">
    <location>
        <begin position="170"/>
        <end position="194"/>
    </location>
</feature>
<evidence type="ECO:0000256" key="6">
    <source>
        <dbReference type="ARBA" id="ARBA00022771"/>
    </source>
</evidence>
<evidence type="ECO:0000256" key="4">
    <source>
        <dbReference type="ARBA" id="ARBA00022679"/>
    </source>
</evidence>
<dbReference type="InterPro" id="IPR025995">
    <property type="entry name" value="Tudor-knot"/>
</dbReference>
<dbReference type="Proteomes" id="UP000292957">
    <property type="component" value="Unassembled WGS sequence"/>
</dbReference>
<dbReference type="Pfam" id="PF17772">
    <property type="entry name" value="zf-MYST"/>
    <property type="match status" value="1"/>
</dbReference>
<dbReference type="GO" id="GO:0005634">
    <property type="term" value="C:nucleus"/>
    <property type="evidence" value="ECO:0007669"/>
    <property type="project" value="UniProtKB-SubCell"/>
</dbReference>
<keyword evidence="8" id="KW-0007">Acetylation</keyword>
<dbReference type="Pfam" id="PF11717">
    <property type="entry name" value="Tudor-knot"/>
    <property type="match status" value="1"/>
</dbReference>
<dbReference type="Gene3D" id="3.40.630.30">
    <property type="match status" value="1"/>
</dbReference>
<name>A0A4Q9MWY2_9APHY</name>
<comment type="subcellular location">
    <subcellularLocation>
        <location evidence="1">Nucleus</location>
    </subcellularLocation>
</comment>
<feature type="compositionally biased region" description="Low complexity" evidence="14">
    <location>
        <begin position="171"/>
        <end position="180"/>
    </location>
</feature>
<gene>
    <name evidence="16" type="ORF">BD311DRAFT_776535</name>
</gene>
<evidence type="ECO:0000256" key="14">
    <source>
        <dbReference type="SAM" id="MobiDB-lite"/>
    </source>
</evidence>
<keyword evidence="4 16" id="KW-0808">Transferase</keyword>
<dbReference type="InterPro" id="IPR002717">
    <property type="entry name" value="HAT_MYST-type"/>
</dbReference>
<evidence type="ECO:0000256" key="7">
    <source>
        <dbReference type="ARBA" id="ARBA00022833"/>
    </source>
</evidence>
<evidence type="ECO:0000256" key="3">
    <source>
        <dbReference type="ARBA" id="ARBA00013184"/>
    </source>
</evidence>
<keyword evidence="11" id="KW-0539">Nucleus</keyword>
<dbReference type="PANTHER" id="PTHR10615">
    <property type="entry name" value="HISTONE ACETYLTRANSFERASE"/>
    <property type="match status" value="1"/>
</dbReference>
<dbReference type="InterPro" id="IPR050603">
    <property type="entry name" value="MYST_HAT"/>
</dbReference>
<dbReference type="OrthoDB" id="787137at2759"/>
<dbReference type="GO" id="GO:0006355">
    <property type="term" value="P:regulation of DNA-templated transcription"/>
    <property type="evidence" value="ECO:0007669"/>
    <property type="project" value="InterPro"/>
</dbReference>
<evidence type="ECO:0000256" key="9">
    <source>
        <dbReference type="ARBA" id="ARBA00023015"/>
    </source>
</evidence>
<keyword evidence="9" id="KW-0805">Transcription regulation</keyword>
<evidence type="ECO:0000313" key="16">
    <source>
        <dbReference type="EMBL" id="TBU30796.1"/>
    </source>
</evidence>
<dbReference type="Pfam" id="PF01853">
    <property type="entry name" value="MOZ_SAS"/>
    <property type="match status" value="1"/>
</dbReference>
<protein>
    <recommendedName>
        <fullName evidence="3">histone acetyltransferase</fullName>
        <ecNumber evidence="3">2.3.1.48</ecNumber>
    </recommendedName>
</protein>
<sequence length="560" mass="62443">MPKTFPAPDSHAGDRDVYIVNRNGVEQQVHILDRHGAEVYVHYVDKDKRLDEWVAERDVRPAGGHEADNMSNGTTRKRKRDSVDGAGSSSLRSSPSRPPRDQDAGSGSAQPEDEDASKANASVITEEEYDIEHHKQITAKRNFDKVIFGRWQIKTWYFSPYPLTESETEETVTPSSHTPSAVGRIPGVSRSSIRSHGRTSDLLAGGLGRSHGTGQNSTLWVCDRCFKYMAEGLSWEVHLKKCTRKSPPGRKVYQRGAHIIWEVDGAKEKLYCQNLSLFGKFFIDIKTLFFDCDNFLFYILTDADSQRDHVLGFFSKEKVSYDDYNLACIVVLPPYQKKGYGMLLIEFSYELSRRAGKIGTPERPLSDLGLRSYLTYWVSTLIRFFRRLLSVLPPDTAQVVTTGLTTDVADAFAQSPSRDTEDGSSVSKKKRKSTKGWDGEELSAAAIAARTAHMNDMNDPMWTTLRSVETTANADGSATTHVVVRCTLADIARATNLRVEDAAFALNECGLLVRRVRKDASGPEGAEAGESLAITREMVEAIAKERDVKRMCMDLAHVLL</sequence>
<dbReference type="EMBL" id="ML143403">
    <property type="protein sequence ID" value="TBU30796.1"/>
    <property type="molecule type" value="Genomic_DNA"/>
</dbReference>
<dbReference type="Gene3D" id="1.10.10.10">
    <property type="entry name" value="Winged helix-like DNA-binding domain superfamily/Winged helix DNA-binding domain"/>
    <property type="match status" value="1"/>
</dbReference>
<evidence type="ECO:0000259" key="15">
    <source>
        <dbReference type="PROSITE" id="PS51726"/>
    </source>
</evidence>
<keyword evidence="12 16" id="KW-0012">Acyltransferase</keyword>
<comment type="similarity">
    <text evidence="2">Belongs to the MYST (SAS/MOZ) family.</text>
</comment>
<dbReference type="AlphaFoldDB" id="A0A4Q9MWY2"/>
<keyword evidence="10" id="KW-0804">Transcription</keyword>
<evidence type="ECO:0000256" key="13">
    <source>
        <dbReference type="PIRSR" id="PIRSR602717-51"/>
    </source>
</evidence>
<feature type="domain" description="MYST-type HAT" evidence="15">
    <location>
        <begin position="138"/>
        <end position="560"/>
    </location>
</feature>
<dbReference type="GO" id="GO:0035267">
    <property type="term" value="C:NuA4 histone acetyltransferase complex"/>
    <property type="evidence" value="ECO:0007669"/>
    <property type="project" value="TreeGrafter"/>
</dbReference>
<dbReference type="GO" id="GO:0008270">
    <property type="term" value="F:zinc ion binding"/>
    <property type="evidence" value="ECO:0007669"/>
    <property type="project" value="UniProtKB-KW"/>
</dbReference>
<dbReference type="GO" id="GO:0046972">
    <property type="term" value="F:histone H4K16 acetyltransferase activity"/>
    <property type="evidence" value="ECO:0007669"/>
    <property type="project" value="TreeGrafter"/>
</dbReference>
<dbReference type="InterPro" id="IPR036388">
    <property type="entry name" value="WH-like_DNA-bd_sf"/>
</dbReference>
<dbReference type="EC" id="2.3.1.48" evidence="3"/>
<evidence type="ECO:0000256" key="2">
    <source>
        <dbReference type="ARBA" id="ARBA00010107"/>
    </source>
</evidence>
<dbReference type="SUPFAM" id="SSF55729">
    <property type="entry name" value="Acyl-CoA N-acyltransferases (Nat)"/>
    <property type="match status" value="1"/>
</dbReference>
<evidence type="ECO:0000256" key="1">
    <source>
        <dbReference type="ARBA" id="ARBA00004123"/>
    </source>
</evidence>
<dbReference type="CDD" id="cd04301">
    <property type="entry name" value="NAT_SF"/>
    <property type="match status" value="1"/>
</dbReference>
<feature type="active site" description="Proton donor/acceptor" evidence="13">
    <location>
        <position position="362"/>
    </location>
</feature>
<dbReference type="PANTHER" id="PTHR10615:SF219">
    <property type="entry name" value="HISTONE ACETYLTRANSFERASE KAT5"/>
    <property type="match status" value="1"/>
</dbReference>
<dbReference type="SUPFAM" id="SSF54160">
    <property type="entry name" value="Chromo domain-like"/>
    <property type="match status" value="1"/>
</dbReference>